<proteinExistence type="inferred from homology"/>
<sequence length="370" mass="40231">MDAQLEGKRAEGRDDLLLLCVILTVWFGSSDLLLRLLDDIIPHTPARQRSRQLATIAINPSAPNQPKMDPYPRPFVIQPKTTHKQSVILLHGRGGCAAEFGPALLFHPINNKSSTTFLSSTLKSLFPSAKFIFPTAPRRTAATYNYSLINQWFDYWPLATTLSGEDCTATSSPVTDKLHIAINGLAETAGFLHDLIRDEAALVGCQNVVLGGLSQGGAASIVAGLLWDDRKEGPLGGIFGLCSWLPFAGKMKDLSVSALKDEASGYGDAPAARAIEHLQNELQLPSTSSASTNRYPYSSSSLLAESTPFFLGHGLEDEKIPVQFGREAAACLRAMGLPVVWKEYAALNHWYSETMLRDLAEFLMGILDEA</sequence>
<dbReference type="Pfam" id="PF02230">
    <property type="entry name" value="Abhydrolase_2"/>
    <property type="match status" value="2"/>
</dbReference>
<keyword evidence="4" id="KW-1185">Reference proteome</keyword>
<reference evidence="3 4" key="1">
    <citation type="submission" date="2019-06" db="EMBL/GenBank/DDBJ databases">
        <title>Wine fermentation using esterase from Monascus purpureus.</title>
        <authorList>
            <person name="Geng C."/>
            <person name="Zhang Y."/>
        </authorList>
    </citation>
    <scope>NUCLEOTIDE SEQUENCE [LARGE SCALE GENOMIC DNA]</scope>
    <source>
        <strain evidence="3">HQ1</strain>
    </source>
</reference>
<dbReference type="Proteomes" id="UP000319663">
    <property type="component" value="Unassembled WGS sequence"/>
</dbReference>
<gene>
    <name evidence="3" type="ORF">MPDQ_001838</name>
</gene>
<accession>A0A507QLU8</accession>
<dbReference type="GO" id="GO:0005737">
    <property type="term" value="C:cytoplasm"/>
    <property type="evidence" value="ECO:0007669"/>
    <property type="project" value="TreeGrafter"/>
</dbReference>
<feature type="domain" description="Phospholipase/carboxylesterase/thioesterase" evidence="2">
    <location>
        <begin position="74"/>
        <end position="253"/>
    </location>
</feature>
<dbReference type="AlphaFoldDB" id="A0A507QLU8"/>
<dbReference type="InterPro" id="IPR029058">
    <property type="entry name" value="AB_hydrolase_fold"/>
</dbReference>
<dbReference type="OrthoDB" id="2418081at2759"/>
<dbReference type="PANTHER" id="PTHR10655:SF64">
    <property type="entry name" value="PHOSPHOLIPASE_CARBOXYLESTERASE_THIOESTERASE DOMAIN-CONTAINING PROTEIN"/>
    <property type="match status" value="1"/>
</dbReference>
<dbReference type="InterPro" id="IPR003140">
    <property type="entry name" value="PLipase/COase/thioEstase"/>
</dbReference>
<evidence type="ECO:0000256" key="1">
    <source>
        <dbReference type="ARBA" id="ARBA00006499"/>
    </source>
</evidence>
<name>A0A507QLU8_MONPU</name>
<organism evidence="3 4">
    <name type="scientific">Monascus purpureus</name>
    <name type="common">Red mold</name>
    <name type="synonym">Monascus anka</name>
    <dbReference type="NCBI Taxonomy" id="5098"/>
    <lineage>
        <taxon>Eukaryota</taxon>
        <taxon>Fungi</taxon>
        <taxon>Dikarya</taxon>
        <taxon>Ascomycota</taxon>
        <taxon>Pezizomycotina</taxon>
        <taxon>Eurotiomycetes</taxon>
        <taxon>Eurotiomycetidae</taxon>
        <taxon>Eurotiales</taxon>
        <taxon>Aspergillaceae</taxon>
        <taxon>Monascus</taxon>
    </lineage>
</organism>
<evidence type="ECO:0000313" key="3">
    <source>
        <dbReference type="EMBL" id="TQB69478.1"/>
    </source>
</evidence>
<dbReference type="GO" id="GO:0008474">
    <property type="term" value="F:palmitoyl-(protein) hydrolase activity"/>
    <property type="evidence" value="ECO:0007669"/>
    <property type="project" value="TreeGrafter"/>
</dbReference>
<comment type="caution">
    <text evidence="3">The sequence shown here is derived from an EMBL/GenBank/DDBJ whole genome shotgun (WGS) entry which is preliminary data.</text>
</comment>
<feature type="domain" description="Phospholipase/carboxylesterase/thioesterase" evidence="2">
    <location>
        <begin position="298"/>
        <end position="363"/>
    </location>
</feature>
<dbReference type="Gene3D" id="3.40.50.1820">
    <property type="entry name" value="alpha/beta hydrolase"/>
    <property type="match status" value="1"/>
</dbReference>
<comment type="similarity">
    <text evidence="1">Belongs to the AB hydrolase superfamily. AB hydrolase 2 family.</text>
</comment>
<dbReference type="GO" id="GO:0052689">
    <property type="term" value="F:carboxylic ester hydrolase activity"/>
    <property type="evidence" value="ECO:0007669"/>
    <property type="project" value="TreeGrafter"/>
</dbReference>
<protein>
    <recommendedName>
        <fullName evidence="2">Phospholipase/carboxylesterase/thioesterase domain-containing protein</fullName>
    </recommendedName>
</protein>
<dbReference type="InterPro" id="IPR050565">
    <property type="entry name" value="LYPA1-2/EST-like"/>
</dbReference>
<dbReference type="PANTHER" id="PTHR10655">
    <property type="entry name" value="LYSOPHOSPHOLIPASE-RELATED"/>
    <property type="match status" value="1"/>
</dbReference>
<dbReference type="STRING" id="5098.A0A507QLU8"/>
<dbReference type="EMBL" id="VIFY01000151">
    <property type="protein sequence ID" value="TQB69478.1"/>
    <property type="molecule type" value="Genomic_DNA"/>
</dbReference>
<dbReference type="SUPFAM" id="SSF53474">
    <property type="entry name" value="alpha/beta-Hydrolases"/>
    <property type="match status" value="1"/>
</dbReference>
<evidence type="ECO:0000313" key="4">
    <source>
        <dbReference type="Proteomes" id="UP000319663"/>
    </source>
</evidence>
<dbReference type="SMR" id="A0A507QLU8"/>
<evidence type="ECO:0000259" key="2">
    <source>
        <dbReference type="Pfam" id="PF02230"/>
    </source>
</evidence>